<proteinExistence type="predicted"/>
<protein>
    <submittedName>
        <fullName evidence="1">Uncharacterized protein</fullName>
    </submittedName>
</protein>
<organism evidence="1 2">
    <name type="scientific">Oryza meyeriana var. granulata</name>
    <dbReference type="NCBI Taxonomy" id="110450"/>
    <lineage>
        <taxon>Eukaryota</taxon>
        <taxon>Viridiplantae</taxon>
        <taxon>Streptophyta</taxon>
        <taxon>Embryophyta</taxon>
        <taxon>Tracheophyta</taxon>
        <taxon>Spermatophyta</taxon>
        <taxon>Magnoliopsida</taxon>
        <taxon>Liliopsida</taxon>
        <taxon>Poales</taxon>
        <taxon>Poaceae</taxon>
        <taxon>BOP clade</taxon>
        <taxon>Oryzoideae</taxon>
        <taxon>Oryzeae</taxon>
        <taxon>Oryzinae</taxon>
        <taxon>Oryza</taxon>
        <taxon>Oryza meyeriana</taxon>
    </lineage>
</organism>
<comment type="caution">
    <text evidence="1">The sequence shown here is derived from an EMBL/GenBank/DDBJ whole genome shotgun (WGS) entry which is preliminary data.</text>
</comment>
<keyword evidence="2" id="KW-1185">Reference proteome</keyword>
<dbReference type="Proteomes" id="UP000479710">
    <property type="component" value="Unassembled WGS sequence"/>
</dbReference>
<reference evidence="1 2" key="1">
    <citation type="submission" date="2019-11" db="EMBL/GenBank/DDBJ databases">
        <title>Whole genome sequence of Oryza granulata.</title>
        <authorList>
            <person name="Li W."/>
        </authorList>
    </citation>
    <scope>NUCLEOTIDE SEQUENCE [LARGE SCALE GENOMIC DNA]</scope>
    <source>
        <strain evidence="2">cv. Menghai</strain>
        <tissue evidence="1">Leaf</tissue>
    </source>
</reference>
<dbReference type="EMBL" id="SPHZ02000009">
    <property type="protein sequence ID" value="KAF0899237.1"/>
    <property type="molecule type" value="Genomic_DNA"/>
</dbReference>
<evidence type="ECO:0000313" key="2">
    <source>
        <dbReference type="Proteomes" id="UP000479710"/>
    </source>
</evidence>
<dbReference type="AlphaFoldDB" id="A0A6G1CGS7"/>
<gene>
    <name evidence="1" type="ORF">E2562_015899</name>
</gene>
<name>A0A6G1CGS7_9ORYZ</name>
<accession>A0A6G1CGS7</accession>
<evidence type="ECO:0000313" key="1">
    <source>
        <dbReference type="EMBL" id="KAF0899237.1"/>
    </source>
</evidence>
<sequence length="63" mass="6819">MTGGTGSRVGGSARGAPAYEPGMEIWSLELLVMVISEENRSQPAYFVEKKLARSCKLSRAESQ</sequence>